<accession>A0AB39BRP8</accession>
<gene>
    <name evidence="1" type="ORF">AB3N04_17650</name>
</gene>
<dbReference type="EMBL" id="CP162551">
    <property type="protein sequence ID" value="XDI36482.1"/>
    <property type="molecule type" value="Genomic_DNA"/>
</dbReference>
<reference evidence="1" key="1">
    <citation type="submission" date="2024-07" db="EMBL/GenBank/DDBJ databases">
        <title>Identification and characteristics of an arsenic-resistant bacterial isolate, which belongs to a novel species.</title>
        <authorList>
            <person name="Juszczyk A."/>
            <person name="Kowalczyk A."/>
            <person name="Was K."/>
            <person name="Kosowicz W."/>
            <person name="Budzyn A."/>
            <person name="Latowski D."/>
        </authorList>
    </citation>
    <scope>NUCLEOTIDE SEQUENCE</scope>
    <source>
        <strain evidence="1">As8PL</strain>
    </source>
</reference>
<organism evidence="1">
    <name type="scientific">Alkalihalophilus sp. As8PL</name>
    <dbReference type="NCBI Taxonomy" id="3237103"/>
    <lineage>
        <taxon>Bacteria</taxon>
        <taxon>Bacillati</taxon>
        <taxon>Bacillota</taxon>
        <taxon>Bacilli</taxon>
        <taxon>Bacillales</taxon>
        <taxon>Bacillaceae</taxon>
        <taxon>Alkalihalophilus</taxon>
    </lineage>
</organism>
<sequence length="57" mass="6779">MDKAQRDLIDIMVRNVLRKHKADITLNTLDKNEKEEIKNIIQNIQSEVEQFLNKKKS</sequence>
<name>A0AB39BRP8_9BACI</name>
<proteinExistence type="predicted"/>
<dbReference type="AlphaFoldDB" id="A0AB39BRP8"/>
<dbReference type="RefSeq" id="WP_368503924.1">
    <property type="nucleotide sequence ID" value="NZ_CP162551.1"/>
</dbReference>
<protein>
    <recommendedName>
        <fullName evidence="2">Spore coat protein W</fullName>
    </recommendedName>
</protein>
<evidence type="ECO:0008006" key="2">
    <source>
        <dbReference type="Google" id="ProtNLM"/>
    </source>
</evidence>
<evidence type="ECO:0000313" key="1">
    <source>
        <dbReference type="EMBL" id="XDI36482.1"/>
    </source>
</evidence>